<evidence type="ECO:0000256" key="2">
    <source>
        <dbReference type="SAM" id="MobiDB-lite"/>
    </source>
</evidence>
<dbReference type="Pfam" id="PF04082">
    <property type="entry name" value="Fungal_trans"/>
    <property type="match status" value="1"/>
</dbReference>
<dbReference type="CDD" id="cd12148">
    <property type="entry name" value="fungal_TF_MHR"/>
    <property type="match status" value="1"/>
</dbReference>
<dbReference type="InterPro" id="IPR007219">
    <property type="entry name" value="XnlR_reg_dom"/>
</dbReference>
<keyword evidence="5" id="KW-1185">Reference proteome</keyword>
<dbReference type="GO" id="GO:0008270">
    <property type="term" value="F:zinc ion binding"/>
    <property type="evidence" value="ECO:0007669"/>
    <property type="project" value="InterPro"/>
</dbReference>
<dbReference type="Proteomes" id="UP000191342">
    <property type="component" value="Unassembled WGS sequence"/>
</dbReference>
<dbReference type="OrthoDB" id="2593732at2759"/>
<dbReference type="InterPro" id="IPR053187">
    <property type="entry name" value="Notoamide_regulator"/>
</dbReference>
<dbReference type="AlphaFoldDB" id="A0A1V6SUG2"/>
<dbReference type="GO" id="GO:0006351">
    <property type="term" value="P:DNA-templated transcription"/>
    <property type="evidence" value="ECO:0007669"/>
    <property type="project" value="InterPro"/>
</dbReference>
<sequence>MVTMQRNRRLSGGGSRFSQPQPSCEPCVPATDDAANEPSYYRNLLYDVFEGLRSASHQQKLLQMIQHHTPMQQIRIYLDEILADAQVHEKNEKKPSELKKMGHEIRLENDTPRFRPRSMDIRYLCDSPPYRVPAKPWTSVTDDDDLVSHLISLYMTWDYPFYAFFDREAFLEHMTKGNLNSDFCSPFLVNALLANACDYSQYNEAYTIPGDVKTKGADFLAEAESYVRVNSFERGNGIRLATLQATLLLYERYSTLGNEDFGYTMLHRAIEMAEGLGIVNHKRLDLNSSQMSEEMTRSVKRTAWGLFQVDTIVHTNFLKPSRVNEVTVDRIQRGVEASDETWTPYPISSYTRPSYLNIYFDEACNLSYISRDISRSVQIAQQAGFNPNEVKQENYNRLCQWEANLPSAFNPRERPAPHILLLRMRYHVLVINLCCDAFDYYSSCPNLEERPPKHWSPKSAYSPVQAAVSSAREISTLSQLMRTEYGMEYGHQFTMYALNVALYTLLDQPTFDILDSDFLRLTSAFSFIASRSPVGKSLFNFFKSSVRTQNQGKKPRCFGDIPREIRAIFWHDSKSPSPDKWDQMTRSENRALNMERLEDNPQLFSSSGLKEMIGEYEKLSMGKEELPHGQRKGDDF</sequence>
<reference evidence="5" key="1">
    <citation type="journal article" date="2017" name="Nat. Microbiol.">
        <title>Global analysis of biosynthetic gene clusters reveals vast potential of secondary metabolite production in Penicillium species.</title>
        <authorList>
            <person name="Nielsen J.C."/>
            <person name="Grijseels S."/>
            <person name="Prigent S."/>
            <person name="Ji B."/>
            <person name="Dainat J."/>
            <person name="Nielsen K.F."/>
            <person name="Frisvad J.C."/>
            <person name="Workman M."/>
            <person name="Nielsen J."/>
        </authorList>
    </citation>
    <scope>NUCLEOTIDE SEQUENCE [LARGE SCALE GENOMIC DNA]</scope>
    <source>
        <strain evidence="5">IBT 14082</strain>
    </source>
</reference>
<accession>A0A1V6SUG2</accession>
<dbReference type="PANTHER" id="PTHR47256">
    <property type="entry name" value="ZN(II)2CYS6 TRANSCRIPTION FACTOR (EUROFUNG)-RELATED"/>
    <property type="match status" value="1"/>
</dbReference>
<dbReference type="PANTHER" id="PTHR47256:SF5">
    <property type="entry name" value="ZN(II)2CYS6 TRANSCRIPTION FACTOR (EUROFUNG)"/>
    <property type="match status" value="1"/>
</dbReference>
<name>A0A1V6SUG2_9EURO</name>
<evidence type="ECO:0000259" key="3">
    <source>
        <dbReference type="Pfam" id="PF04082"/>
    </source>
</evidence>
<evidence type="ECO:0000313" key="4">
    <source>
        <dbReference type="EMBL" id="OQE17676.1"/>
    </source>
</evidence>
<comment type="caution">
    <text evidence="4">The sequence shown here is derived from an EMBL/GenBank/DDBJ whole genome shotgun (WGS) entry which is preliminary data.</text>
</comment>
<protein>
    <recommendedName>
        <fullName evidence="3">Xylanolytic transcriptional activator regulatory domain-containing protein</fullName>
    </recommendedName>
</protein>
<feature type="domain" description="Xylanolytic transcriptional activator regulatory" evidence="3">
    <location>
        <begin position="152"/>
        <end position="323"/>
    </location>
</feature>
<evidence type="ECO:0000313" key="5">
    <source>
        <dbReference type="Proteomes" id="UP000191342"/>
    </source>
</evidence>
<dbReference type="GO" id="GO:0003677">
    <property type="term" value="F:DNA binding"/>
    <property type="evidence" value="ECO:0007669"/>
    <property type="project" value="InterPro"/>
</dbReference>
<keyword evidence="1" id="KW-0539">Nucleus</keyword>
<feature type="region of interest" description="Disordered" evidence="2">
    <location>
        <begin position="1"/>
        <end position="32"/>
    </location>
</feature>
<dbReference type="EMBL" id="MLQL01000023">
    <property type="protein sequence ID" value="OQE17676.1"/>
    <property type="molecule type" value="Genomic_DNA"/>
</dbReference>
<evidence type="ECO:0000256" key="1">
    <source>
        <dbReference type="ARBA" id="ARBA00023242"/>
    </source>
</evidence>
<organism evidence="4 5">
    <name type="scientific">Penicillium flavigenum</name>
    <dbReference type="NCBI Taxonomy" id="254877"/>
    <lineage>
        <taxon>Eukaryota</taxon>
        <taxon>Fungi</taxon>
        <taxon>Dikarya</taxon>
        <taxon>Ascomycota</taxon>
        <taxon>Pezizomycotina</taxon>
        <taxon>Eurotiomycetes</taxon>
        <taxon>Eurotiomycetidae</taxon>
        <taxon>Eurotiales</taxon>
        <taxon>Aspergillaceae</taxon>
        <taxon>Penicillium</taxon>
    </lineage>
</organism>
<proteinExistence type="predicted"/>
<gene>
    <name evidence="4" type="ORF">PENFLA_c023G08397</name>
</gene>